<dbReference type="Gene3D" id="2.30.110.50">
    <property type="match status" value="1"/>
</dbReference>
<dbReference type="KEGG" id="och:CES85_1637"/>
<feature type="region of interest" description="Disordered" evidence="1">
    <location>
        <begin position="333"/>
        <end position="379"/>
    </location>
</feature>
<evidence type="ECO:0000313" key="3">
    <source>
        <dbReference type="Proteomes" id="UP000215256"/>
    </source>
</evidence>
<dbReference type="Proteomes" id="UP000215256">
    <property type="component" value="Chromosome 1"/>
</dbReference>
<name>A0A248UJC6_9HYPH</name>
<accession>A0A248UJC6</accession>
<gene>
    <name evidence="2" type="ORF">CES85_1637</name>
</gene>
<dbReference type="Gene3D" id="4.10.220.110">
    <property type="match status" value="1"/>
</dbReference>
<dbReference type="OrthoDB" id="4070623at2"/>
<dbReference type="Pfam" id="PF05954">
    <property type="entry name" value="Phage_GPD"/>
    <property type="match status" value="1"/>
</dbReference>
<dbReference type="EMBL" id="CP022604">
    <property type="protein sequence ID" value="ASV86722.1"/>
    <property type="molecule type" value="Genomic_DNA"/>
</dbReference>
<dbReference type="RefSeq" id="WP_095447011.1">
    <property type="nucleotide sequence ID" value="NZ_CP022604.1"/>
</dbReference>
<feature type="compositionally biased region" description="Polar residues" evidence="1">
    <location>
        <begin position="333"/>
        <end position="352"/>
    </location>
</feature>
<feature type="compositionally biased region" description="Gly residues" evidence="1">
    <location>
        <begin position="370"/>
        <end position="379"/>
    </location>
</feature>
<evidence type="ECO:0000313" key="2">
    <source>
        <dbReference type="EMBL" id="ASV86722.1"/>
    </source>
</evidence>
<evidence type="ECO:0000256" key="1">
    <source>
        <dbReference type="SAM" id="MobiDB-lite"/>
    </source>
</evidence>
<organism evidence="2 3">
    <name type="scientific">Ochrobactrum quorumnocens</name>
    <dbReference type="NCBI Taxonomy" id="271865"/>
    <lineage>
        <taxon>Bacteria</taxon>
        <taxon>Pseudomonadati</taxon>
        <taxon>Pseudomonadota</taxon>
        <taxon>Alphaproteobacteria</taxon>
        <taxon>Hyphomicrobiales</taxon>
        <taxon>Brucellaceae</taxon>
        <taxon>Brucella/Ochrobactrum group</taxon>
        <taxon>Ochrobactrum</taxon>
    </lineage>
</organism>
<reference evidence="2 3" key="1">
    <citation type="submission" date="2017-07" db="EMBL/GenBank/DDBJ databases">
        <title>Phylogenetic study on the rhizospheric bacterium Ochrobactrum sp. A44.</title>
        <authorList>
            <person name="Krzyzanowska D.M."/>
            <person name="Ossowicki A."/>
            <person name="Rajewska M."/>
            <person name="Maciag T."/>
            <person name="Kaczynski Z."/>
            <person name="Czerwicka M."/>
            <person name="Jafra S."/>
        </authorList>
    </citation>
    <scope>NUCLEOTIDE SEQUENCE [LARGE SCALE GENOMIC DNA]</scope>
    <source>
        <strain evidence="2 3">A44</strain>
    </source>
</reference>
<dbReference type="AlphaFoldDB" id="A0A248UJC6"/>
<dbReference type="Gene3D" id="3.55.50.10">
    <property type="entry name" value="Baseplate protein-like domains"/>
    <property type="match status" value="1"/>
</dbReference>
<dbReference type="SUPFAM" id="SSF69279">
    <property type="entry name" value="Phage tail proteins"/>
    <property type="match status" value="1"/>
</dbReference>
<proteinExistence type="predicted"/>
<sequence>MQTPAFEIKVNGKPVASIMIDRLISLTITDKEGVGSDSIDVDLNDGHPFAAIPKKGDTIEASLGYKETGVIPFGSYTIDEPEIRCLPYGMSIKGRGANVRDQLKQSRTRHWDDKTVGDILRDIAADNGLSPVIDESVSNHKYSWFGQQGESDLHVAERLARLHGALFSVKDGRLVFTKRGSGKSASGKDLTAIVVGPNDIIAGTCRINYAYRKKVRKVKAKTRDRLTAETVEIEEDSDDEGTADFTIKDNFASEEEAKRAAKSKAENLKSETVTTTVAVFGNPAIRAGAPFSYSGVRPEVDGVEFIIETAVHRISKSGYVTEITAKLKPIASANSGEKSTNKAPSKQPSKNGSKTPEIPSPTPSSSSGSMPGGFGIGRA</sequence>
<protein>
    <submittedName>
        <fullName evidence="2">Phage late control D family protein</fullName>
    </submittedName>
</protein>
<feature type="compositionally biased region" description="Low complexity" evidence="1">
    <location>
        <begin position="353"/>
        <end position="369"/>
    </location>
</feature>